<gene>
    <name evidence="2" type="ORF">ERS027661_00800</name>
</gene>
<feature type="compositionally biased region" description="Low complexity" evidence="1">
    <location>
        <begin position="172"/>
        <end position="184"/>
    </location>
</feature>
<feature type="region of interest" description="Disordered" evidence="1">
    <location>
        <begin position="200"/>
        <end position="242"/>
    </location>
</feature>
<evidence type="ECO:0000313" key="3">
    <source>
        <dbReference type="Proteomes" id="UP000049023"/>
    </source>
</evidence>
<feature type="region of interest" description="Disordered" evidence="1">
    <location>
        <begin position="138"/>
        <end position="184"/>
    </location>
</feature>
<accession>A0A0T9EA62</accession>
<feature type="compositionally biased region" description="Basic and acidic residues" evidence="1">
    <location>
        <begin position="231"/>
        <end position="242"/>
    </location>
</feature>
<organism evidence="2 3">
    <name type="scientific">Mycobacterium tuberculosis</name>
    <dbReference type="NCBI Taxonomy" id="1773"/>
    <lineage>
        <taxon>Bacteria</taxon>
        <taxon>Bacillati</taxon>
        <taxon>Actinomycetota</taxon>
        <taxon>Actinomycetes</taxon>
        <taxon>Mycobacteriales</taxon>
        <taxon>Mycobacteriaceae</taxon>
        <taxon>Mycobacterium</taxon>
        <taxon>Mycobacterium tuberculosis complex</taxon>
    </lineage>
</organism>
<reference evidence="2 3" key="1">
    <citation type="submission" date="2015-03" db="EMBL/GenBank/DDBJ databases">
        <authorList>
            <consortium name="Pathogen Informatics"/>
        </authorList>
    </citation>
    <scope>NUCLEOTIDE SEQUENCE [LARGE SCALE GENOMIC DNA]</scope>
    <source>
        <strain evidence="2 3">Bir 187</strain>
    </source>
</reference>
<dbReference type="Proteomes" id="UP000049023">
    <property type="component" value="Unassembled WGS sequence"/>
</dbReference>
<feature type="region of interest" description="Disordered" evidence="1">
    <location>
        <begin position="1"/>
        <end position="25"/>
    </location>
</feature>
<dbReference type="AlphaFoldDB" id="A0A0T9EA62"/>
<dbReference type="EMBL" id="CNFU01000111">
    <property type="protein sequence ID" value="CKR21299.1"/>
    <property type="molecule type" value="Genomic_DNA"/>
</dbReference>
<proteinExistence type="predicted"/>
<feature type="compositionally biased region" description="Low complexity" evidence="1">
    <location>
        <begin position="1"/>
        <end position="20"/>
    </location>
</feature>
<feature type="compositionally biased region" description="Polar residues" evidence="1">
    <location>
        <begin position="152"/>
        <end position="163"/>
    </location>
</feature>
<evidence type="ECO:0000256" key="1">
    <source>
        <dbReference type="SAM" id="MobiDB-lite"/>
    </source>
</evidence>
<protein>
    <submittedName>
        <fullName evidence="2">Uncharacterized protein</fullName>
    </submittedName>
</protein>
<name>A0A0T9EA62_MYCTX</name>
<evidence type="ECO:0000313" key="2">
    <source>
        <dbReference type="EMBL" id="CKR21299.1"/>
    </source>
</evidence>
<sequence>MAGRAAGSAGSSEGGRAALANRASRTPSISTTLLPVPRTAPAIAAASAAAPATVLGTSISTTAVIPRVIRAMTLPTWPATDSASVRRATAATSAPATNTSRSAISTTTVAAETPEDACLSSHDRGCTTTSRVSVRAAAVTTSTRAADHHDGCTTTGPSRWSTATDRRASNHSESTATGRSSSSATWSSIAASAAADTAVSATTSAPQHNRRMAPGPASITARCGLTGVGSRRLEPVARHRHR</sequence>